<dbReference type="PANTHER" id="PTHR45024:SF3">
    <property type="entry name" value="BLL2957 PROTEIN"/>
    <property type="match status" value="1"/>
</dbReference>
<dbReference type="SUPFAM" id="SSF51735">
    <property type="entry name" value="NAD(P)-binding Rossmann-fold domains"/>
    <property type="match status" value="1"/>
</dbReference>
<dbReference type="PRINTS" id="PR00081">
    <property type="entry name" value="GDHRDH"/>
</dbReference>
<dbReference type="Pfam" id="PF00106">
    <property type="entry name" value="adh_short"/>
    <property type="match status" value="1"/>
</dbReference>
<accession>A0A2A4YZP8</accession>
<dbReference type="InterPro" id="IPR051687">
    <property type="entry name" value="Peroxisomal_Beta-Oxidation"/>
</dbReference>
<dbReference type="EMBL" id="NVUS01000012">
    <property type="protein sequence ID" value="PCJ00359.1"/>
    <property type="molecule type" value="Genomic_DNA"/>
</dbReference>
<dbReference type="SMART" id="SM00822">
    <property type="entry name" value="PKS_KR"/>
    <property type="match status" value="1"/>
</dbReference>
<dbReference type="PRINTS" id="PR00080">
    <property type="entry name" value="SDRFAMILY"/>
</dbReference>
<organism evidence="3">
    <name type="scientific">OCS116 cluster bacterium</name>
    <dbReference type="NCBI Taxonomy" id="2030921"/>
    <lineage>
        <taxon>Bacteria</taxon>
        <taxon>Pseudomonadati</taxon>
        <taxon>Pseudomonadota</taxon>
        <taxon>Alphaproteobacteria</taxon>
        <taxon>OCS116 cluster</taxon>
    </lineage>
</organism>
<comment type="similarity">
    <text evidence="1">Belongs to the short-chain dehydrogenases/reductases (SDR) family.</text>
</comment>
<protein>
    <submittedName>
        <fullName evidence="3">3-hydroxyacyl-CoA dehydrogenase</fullName>
    </submittedName>
</protein>
<reference evidence="3" key="2">
    <citation type="journal article" date="2018" name="ISME J.">
        <title>A dynamic microbial community with high functional redundancy inhabits the cold, oxic subseafloor aquifer.</title>
        <authorList>
            <person name="Tully B.J."/>
            <person name="Wheat C.G."/>
            <person name="Glazer B.T."/>
            <person name="Huber J.A."/>
        </authorList>
    </citation>
    <scope>NUCLEOTIDE SEQUENCE</scope>
    <source>
        <strain evidence="3">NORP83</strain>
    </source>
</reference>
<dbReference type="Gene3D" id="3.40.50.720">
    <property type="entry name" value="NAD(P)-binding Rossmann-like Domain"/>
    <property type="match status" value="1"/>
</dbReference>
<dbReference type="PANTHER" id="PTHR45024">
    <property type="entry name" value="DEHYDROGENASES, SHORT CHAIN"/>
    <property type="match status" value="1"/>
</dbReference>
<dbReference type="AlphaFoldDB" id="A0A2A4YZP8"/>
<evidence type="ECO:0000313" key="3">
    <source>
        <dbReference type="EMBL" id="PCJ00359.1"/>
    </source>
</evidence>
<dbReference type="PROSITE" id="PS00061">
    <property type="entry name" value="ADH_SHORT"/>
    <property type="match status" value="1"/>
</dbReference>
<sequence length="302" mass="32329">MNKPLDGKVAIITGAGRGIGKALALGYGKAGAMVVVNDLGTSLQGDGDGSSPAEQVVAEIIAAGGEAVADTHNVSESVEAELIVKTATDAFGGLDIVLNNAGIVRDRLFHKMSFDEFDSVMKVHLYGSYNVSRAAVKIFREQESGSFVHFTSTAGLIGNLGQANYSAAKAGIAALSRSIAIDMSRFGIRSNCIAPFAMTRMVSSIPTSDPEAFAEKRKHMTAEKLVPLCVYLSSDDAKETSGEVFAVRGNEMFVMSQPRPVRGLHRENGWSHETIRDVFMPSVKRDLTGLETTMDVFFWDAI</sequence>
<feature type="domain" description="Ketoreductase" evidence="2">
    <location>
        <begin position="8"/>
        <end position="189"/>
    </location>
</feature>
<dbReference type="InterPro" id="IPR057326">
    <property type="entry name" value="KR_dom"/>
</dbReference>
<dbReference type="InterPro" id="IPR002347">
    <property type="entry name" value="SDR_fam"/>
</dbReference>
<proteinExistence type="inferred from homology"/>
<dbReference type="InterPro" id="IPR036291">
    <property type="entry name" value="NAD(P)-bd_dom_sf"/>
</dbReference>
<name>A0A2A4YZP8_9PROT</name>
<evidence type="ECO:0000259" key="2">
    <source>
        <dbReference type="SMART" id="SM00822"/>
    </source>
</evidence>
<dbReference type="InterPro" id="IPR020904">
    <property type="entry name" value="Sc_DH/Rdtase_CS"/>
</dbReference>
<evidence type="ECO:0000256" key="1">
    <source>
        <dbReference type="RuleBase" id="RU000363"/>
    </source>
</evidence>
<gene>
    <name evidence="3" type="ORF">COB13_10085</name>
</gene>
<reference key="1">
    <citation type="submission" date="2017-08" db="EMBL/GenBank/DDBJ databases">
        <title>A dynamic microbial community with high functional redundancy inhabits the cold, oxic subseafloor aquifer.</title>
        <authorList>
            <person name="Tully B.J."/>
            <person name="Wheat C.G."/>
            <person name="Glazer B.T."/>
            <person name="Huber J.A."/>
        </authorList>
    </citation>
    <scope>NUCLEOTIDE SEQUENCE [LARGE SCALE GENOMIC DNA]</scope>
</reference>
<comment type="caution">
    <text evidence="3">The sequence shown here is derived from an EMBL/GenBank/DDBJ whole genome shotgun (WGS) entry which is preliminary data.</text>
</comment>